<gene>
    <name evidence="1" type="ORF">KPC_0897</name>
</gene>
<proteinExistence type="predicted"/>
<dbReference type="OrthoDB" id="6711142at2"/>
<dbReference type="InParanoid" id="A0A2U3MWP1"/>
<dbReference type="AlphaFoldDB" id="A0A2U3MWP1"/>
<protein>
    <submittedName>
        <fullName evidence="1">Uncharacterized protein</fullName>
    </submittedName>
</protein>
<evidence type="ECO:0000313" key="1">
    <source>
        <dbReference type="EMBL" id="SPL69719.1"/>
    </source>
</evidence>
<dbReference type="EMBL" id="OOGT01000026">
    <property type="protein sequence ID" value="SPL69719.1"/>
    <property type="molecule type" value="Genomic_DNA"/>
</dbReference>
<reference evidence="2" key="1">
    <citation type="submission" date="2018-03" db="EMBL/GenBank/DDBJ databases">
        <authorList>
            <person name="Blom J."/>
        </authorList>
    </citation>
    <scope>NUCLEOTIDE SEQUENCE [LARGE SCALE GENOMIC DNA]</scope>
    <source>
        <strain evidence="2">KPC-SM-21</strain>
    </source>
</reference>
<organism evidence="1 2">
    <name type="scientific">Acinetobacter stercoris</name>
    <dbReference type="NCBI Taxonomy" id="2126983"/>
    <lineage>
        <taxon>Bacteria</taxon>
        <taxon>Pseudomonadati</taxon>
        <taxon>Pseudomonadota</taxon>
        <taxon>Gammaproteobacteria</taxon>
        <taxon>Moraxellales</taxon>
        <taxon>Moraxellaceae</taxon>
        <taxon>Acinetobacter</taxon>
    </lineage>
</organism>
<accession>A0A2U3MWP1</accession>
<dbReference type="Proteomes" id="UP000245974">
    <property type="component" value="Unassembled WGS sequence"/>
</dbReference>
<name>A0A2U3MWP1_9GAMM</name>
<dbReference type="RefSeq" id="WP_121973237.1">
    <property type="nucleotide sequence ID" value="NZ_OOGT01000026.1"/>
</dbReference>
<evidence type="ECO:0000313" key="2">
    <source>
        <dbReference type="Proteomes" id="UP000245974"/>
    </source>
</evidence>
<sequence>MKDINIIRELFEKLTQQKTKNSFVYLVGMVDISNEDIQWLIQEQYVEVDEAISYLDNKDIIFIKQLTEKGNALFSQLRT</sequence>
<keyword evidence="2" id="KW-1185">Reference proteome</keyword>